<gene>
    <name evidence="6" type="ORF">JCM16418_57</name>
</gene>
<evidence type="ECO:0000259" key="4">
    <source>
        <dbReference type="Pfam" id="PF02016"/>
    </source>
</evidence>
<sequence>MDKVRAPKLVAGDEIRIISPSRSMSLIAVEQRQQAERKLEKLGFKISYSKNCLESDEFVSSSIQSRIEDLHEAFFDSNVKGILTTIGGYNCNQLLKYIDYSIIASNPKRLCGYSDITALSNAIYAKTGLITYSGPHFSTFAMRYGNEFTIEYFKKMMMQDEIVHIHPSDQWSDDPWFMDQENRAFIQNEGPYVINEGAAEGTIIGGNQCTFNLLHGSEYMPSLANSILFIEDDFEAGPTTFDRDLQSIIQQLDFTGVKGIVIGRFQKSVDMKKDVLKQIIKSKSELNQIPVIADVDFGHTSPLITFPIGGQASIKAKGNIVEISISE</sequence>
<dbReference type="PIRSF" id="PIRSF028757">
    <property type="entry name" value="LD-carboxypeptidase"/>
    <property type="match status" value="1"/>
</dbReference>
<feature type="active site" description="Charge relay system" evidence="3">
    <location>
        <position position="231"/>
    </location>
</feature>
<evidence type="ECO:0000256" key="2">
    <source>
        <dbReference type="ARBA" id="ARBA00022801"/>
    </source>
</evidence>
<keyword evidence="7" id="KW-1185">Reference proteome</keyword>
<dbReference type="InterPro" id="IPR027478">
    <property type="entry name" value="LdcA_N"/>
</dbReference>
<dbReference type="GO" id="GO:0004180">
    <property type="term" value="F:carboxypeptidase activity"/>
    <property type="evidence" value="ECO:0007669"/>
    <property type="project" value="UniProtKB-KW"/>
</dbReference>
<evidence type="ECO:0000256" key="1">
    <source>
        <dbReference type="ARBA" id="ARBA00010233"/>
    </source>
</evidence>
<dbReference type="InterPro" id="IPR003507">
    <property type="entry name" value="S66_fam"/>
</dbReference>
<accession>W7YCE7</accession>
<feature type="domain" description="LD-carboxypeptidase N-terminal" evidence="4">
    <location>
        <begin position="15"/>
        <end position="134"/>
    </location>
</feature>
<dbReference type="SUPFAM" id="SSF52317">
    <property type="entry name" value="Class I glutamine amidotransferase-like"/>
    <property type="match status" value="1"/>
</dbReference>
<dbReference type="STRING" id="1236976.JCM16418_57"/>
<dbReference type="PANTHER" id="PTHR30237">
    <property type="entry name" value="MURAMOYLTETRAPEPTIDE CARBOXYPEPTIDASE"/>
    <property type="match status" value="1"/>
</dbReference>
<dbReference type="InterPro" id="IPR040449">
    <property type="entry name" value="Peptidase_S66_N"/>
</dbReference>
<evidence type="ECO:0000259" key="5">
    <source>
        <dbReference type="Pfam" id="PF17676"/>
    </source>
</evidence>
<comment type="similarity">
    <text evidence="1">Belongs to the peptidase S66 family.</text>
</comment>
<keyword evidence="6" id="KW-0645">Protease</keyword>
<feature type="domain" description="LD-carboxypeptidase C-terminal" evidence="5">
    <location>
        <begin position="200"/>
        <end position="314"/>
    </location>
</feature>
<comment type="caution">
    <text evidence="6">The sequence shown here is derived from an EMBL/GenBank/DDBJ whole genome shotgun (WGS) entry which is preliminary data.</text>
</comment>
<proteinExistence type="inferred from homology"/>
<dbReference type="PANTHER" id="PTHR30237:SF6">
    <property type="entry name" value="CARBOXYPEPTIDASE YOCD-RELATED"/>
    <property type="match status" value="1"/>
</dbReference>
<dbReference type="Gene3D" id="3.50.30.60">
    <property type="entry name" value="LD-carboxypeptidase A C-terminal domain-like"/>
    <property type="match status" value="1"/>
</dbReference>
<name>W7YCE7_9BACL</name>
<dbReference type="AlphaFoldDB" id="W7YCE7"/>
<reference evidence="6 7" key="1">
    <citation type="journal article" date="2014" name="Genome Announc.">
        <title>Draft Genome Sequence of Paenibacillus pini JCM 16418T, Isolated from the Rhizosphere of Pine Tree.</title>
        <authorList>
            <person name="Yuki M."/>
            <person name="Oshima K."/>
            <person name="Suda W."/>
            <person name="Oshida Y."/>
            <person name="Kitamura K."/>
            <person name="Iida Y."/>
            <person name="Hattori M."/>
            <person name="Ohkuma M."/>
        </authorList>
    </citation>
    <scope>NUCLEOTIDE SEQUENCE [LARGE SCALE GENOMIC DNA]</scope>
    <source>
        <strain evidence="6 7">JCM 16418</strain>
    </source>
</reference>
<dbReference type="InterPro" id="IPR027461">
    <property type="entry name" value="Carboxypeptidase_A_C_sf"/>
</dbReference>
<evidence type="ECO:0000313" key="7">
    <source>
        <dbReference type="Proteomes" id="UP000019364"/>
    </source>
</evidence>
<evidence type="ECO:0000313" key="6">
    <source>
        <dbReference type="EMBL" id="GAF06112.1"/>
    </source>
</evidence>
<keyword evidence="6" id="KW-0121">Carboxypeptidase</keyword>
<dbReference type="InterPro" id="IPR040921">
    <property type="entry name" value="Peptidase_S66C"/>
</dbReference>
<dbReference type="SUPFAM" id="SSF141986">
    <property type="entry name" value="LD-carboxypeptidase A C-terminal domain-like"/>
    <property type="match status" value="1"/>
</dbReference>
<protein>
    <submittedName>
        <fullName evidence="6">Muramoyltetrapeptide carboxypeptidase</fullName>
    </submittedName>
</protein>
<evidence type="ECO:0000256" key="3">
    <source>
        <dbReference type="PIRSR" id="PIRSR028757-1"/>
    </source>
</evidence>
<dbReference type="Pfam" id="PF02016">
    <property type="entry name" value="Peptidase_S66"/>
    <property type="match status" value="1"/>
</dbReference>
<organism evidence="6 7">
    <name type="scientific">Paenibacillus pini JCM 16418</name>
    <dbReference type="NCBI Taxonomy" id="1236976"/>
    <lineage>
        <taxon>Bacteria</taxon>
        <taxon>Bacillati</taxon>
        <taxon>Bacillota</taxon>
        <taxon>Bacilli</taxon>
        <taxon>Bacillales</taxon>
        <taxon>Paenibacillaceae</taxon>
        <taxon>Paenibacillus</taxon>
    </lineage>
</organism>
<feature type="active site" description="Charge relay system" evidence="3">
    <location>
        <position position="299"/>
    </location>
</feature>
<dbReference type="eggNOG" id="COG1619">
    <property type="taxonomic scope" value="Bacteria"/>
</dbReference>
<dbReference type="InterPro" id="IPR029062">
    <property type="entry name" value="Class_I_gatase-like"/>
</dbReference>
<dbReference type="Pfam" id="PF17676">
    <property type="entry name" value="Peptidase_S66C"/>
    <property type="match status" value="1"/>
</dbReference>
<dbReference type="EMBL" id="BAVZ01000001">
    <property type="protein sequence ID" value="GAF06112.1"/>
    <property type="molecule type" value="Genomic_DNA"/>
</dbReference>
<keyword evidence="2" id="KW-0378">Hydrolase</keyword>
<dbReference type="CDD" id="cd07062">
    <property type="entry name" value="Peptidase_S66_mccF_like"/>
    <property type="match status" value="1"/>
</dbReference>
<feature type="active site" description="Nucleophile" evidence="3">
    <location>
        <position position="114"/>
    </location>
</feature>
<dbReference type="Gene3D" id="3.40.50.10740">
    <property type="entry name" value="Class I glutamine amidotransferase-like"/>
    <property type="match status" value="1"/>
</dbReference>
<dbReference type="Proteomes" id="UP000019364">
    <property type="component" value="Unassembled WGS sequence"/>
</dbReference>